<dbReference type="EMBL" id="MU071325">
    <property type="protein sequence ID" value="KAF5826129.1"/>
    <property type="molecule type" value="Genomic_DNA"/>
</dbReference>
<evidence type="ECO:0000313" key="1">
    <source>
        <dbReference type="EMBL" id="KAF5826129.1"/>
    </source>
</evidence>
<gene>
    <name evidence="1" type="ORF">DUNSADRAFT_4683</name>
</gene>
<proteinExistence type="predicted"/>
<protein>
    <recommendedName>
        <fullName evidence="3">Encoded protein</fullName>
    </recommendedName>
</protein>
<accession>A0ABQ7FUP7</accession>
<keyword evidence="2" id="KW-1185">Reference proteome</keyword>
<dbReference type="Proteomes" id="UP000815325">
    <property type="component" value="Unassembled WGS sequence"/>
</dbReference>
<name>A0ABQ7FUP7_DUNSA</name>
<comment type="caution">
    <text evidence="1">The sequence shown here is derived from an EMBL/GenBank/DDBJ whole genome shotgun (WGS) entry which is preliminary data.</text>
</comment>
<reference evidence="1" key="1">
    <citation type="submission" date="2017-08" db="EMBL/GenBank/DDBJ databases">
        <authorList>
            <person name="Polle J.E."/>
            <person name="Barry K."/>
            <person name="Cushman J."/>
            <person name="Schmutz J."/>
            <person name="Tran D."/>
            <person name="Hathwaick L.T."/>
            <person name="Yim W.C."/>
            <person name="Jenkins J."/>
            <person name="Mckie-Krisberg Z.M."/>
            <person name="Prochnik S."/>
            <person name="Lindquist E."/>
            <person name="Dockter R.B."/>
            <person name="Adam C."/>
            <person name="Molina H."/>
            <person name="Bunkerborg J."/>
            <person name="Jin E."/>
            <person name="Buchheim M."/>
            <person name="Magnuson J."/>
        </authorList>
    </citation>
    <scope>NUCLEOTIDE SEQUENCE</scope>
    <source>
        <strain evidence="1">CCAP 19/18</strain>
    </source>
</reference>
<evidence type="ECO:0000313" key="2">
    <source>
        <dbReference type="Proteomes" id="UP000815325"/>
    </source>
</evidence>
<evidence type="ECO:0008006" key="3">
    <source>
        <dbReference type="Google" id="ProtNLM"/>
    </source>
</evidence>
<sequence length="66" mass="7249">MTAAHLWERNSSLSTVVLFSISTKSMAMVSTSAIIIRLPTSSSQVEAWSGHMKGTNSTRNIFYKKA</sequence>
<organism evidence="1 2">
    <name type="scientific">Dunaliella salina</name>
    <name type="common">Green alga</name>
    <name type="synonym">Protococcus salinus</name>
    <dbReference type="NCBI Taxonomy" id="3046"/>
    <lineage>
        <taxon>Eukaryota</taxon>
        <taxon>Viridiplantae</taxon>
        <taxon>Chlorophyta</taxon>
        <taxon>core chlorophytes</taxon>
        <taxon>Chlorophyceae</taxon>
        <taxon>CS clade</taxon>
        <taxon>Chlamydomonadales</taxon>
        <taxon>Dunaliellaceae</taxon>
        <taxon>Dunaliella</taxon>
    </lineage>
</organism>